<dbReference type="Proteomes" id="UP000675880">
    <property type="component" value="Unassembled WGS sequence"/>
</dbReference>
<keyword evidence="1" id="KW-0547">Nucleotide-binding</keyword>
<evidence type="ECO:0000313" key="7">
    <source>
        <dbReference type="EMBL" id="CAE6759800.1"/>
    </source>
</evidence>
<dbReference type="Gene3D" id="3.40.50.300">
    <property type="entry name" value="P-loop containing nucleotide triphosphate hydrolases"/>
    <property type="match status" value="1"/>
</dbReference>
<evidence type="ECO:0000259" key="6">
    <source>
        <dbReference type="Pfam" id="PF00580"/>
    </source>
</evidence>
<organism evidence="7 8">
    <name type="scientific">Nitrospira defluvii</name>
    <dbReference type="NCBI Taxonomy" id="330214"/>
    <lineage>
        <taxon>Bacteria</taxon>
        <taxon>Pseudomonadati</taxon>
        <taxon>Nitrospirota</taxon>
        <taxon>Nitrospiria</taxon>
        <taxon>Nitrospirales</taxon>
        <taxon>Nitrospiraceae</taxon>
        <taxon>Nitrospira</taxon>
    </lineage>
</organism>
<keyword evidence="8" id="KW-1185">Reference proteome</keyword>
<comment type="caution">
    <text evidence="7">The sequence shown here is derived from an EMBL/GenBank/DDBJ whole genome shotgun (WGS) entry which is preliminary data.</text>
</comment>
<gene>
    <name evidence="7" type="ORF">NSPZN2_30587</name>
</gene>
<reference evidence="7 8" key="1">
    <citation type="submission" date="2021-02" db="EMBL/GenBank/DDBJ databases">
        <authorList>
            <person name="Han P."/>
        </authorList>
    </citation>
    <scope>NUCLEOTIDE SEQUENCE [LARGE SCALE GENOMIC DNA]</scope>
    <source>
        <strain evidence="7">Candidatus Nitrospira sp. ZN2</strain>
    </source>
</reference>
<keyword evidence="4" id="KW-0067">ATP-binding</keyword>
<dbReference type="InterPro" id="IPR014016">
    <property type="entry name" value="UvrD-like_ATP-bd"/>
</dbReference>
<dbReference type="Pfam" id="PF00580">
    <property type="entry name" value="UvrD-helicase"/>
    <property type="match status" value="1"/>
</dbReference>
<evidence type="ECO:0000256" key="2">
    <source>
        <dbReference type="ARBA" id="ARBA00022801"/>
    </source>
</evidence>
<dbReference type="InterPro" id="IPR000212">
    <property type="entry name" value="DNA_helicase_UvrD/REP"/>
</dbReference>
<dbReference type="RefSeq" id="WP_213042729.1">
    <property type="nucleotide sequence ID" value="NZ_CAJNBJ010000016.1"/>
</dbReference>
<dbReference type="EMBL" id="CAJNBJ010000016">
    <property type="protein sequence ID" value="CAE6759800.1"/>
    <property type="molecule type" value="Genomic_DNA"/>
</dbReference>
<dbReference type="GO" id="GO:0004386">
    <property type="term" value="F:helicase activity"/>
    <property type="evidence" value="ECO:0007669"/>
    <property type="project" value="UniProtKB-KW"/>
</dbReference>
<evidence type="ECO:0000313" key="8">
    <source>
        <dbReference type="Proteomes" id="UP000675880"/>
    </source>
</evidence>
<protein>
    <recommendedName>
        <fullName evidence="5">DNA 3'-5' helicase II</fullName>
    </recommendedName>
</protein>
<sequence>MANFLTLAVAGSRKTQGIVEHCASLPHDRRALVLTYTQTNQAELRSRLASLAGDHPGILVMGWFTFLLRDFARPFLPFQFAGCRVFGFNFEGRPHRMAKGPRRFLDSNGYVYSCELGRLAHELVHASGGALLRRLECIYDEILIDEVQDLSGHDWEIIDVLLRSALIVHMVGDIRQAVLSTNPRSPKNKRYAYASAVRWFRERENRGELQIIENNTTWRCHPEIATFSDSIFDSSWSFPQTQSLNKTVTKHDGVFLIHSKHVAEYVARFRPRCLRDSAHSGKAFDLNYVNFRLAKGMTCQRVLIVPTAGIKSFIQSGTHLDPVPASKFYVAVTRAEQSVTIVIDEPGYSQLPYWDPSMAAQQGVEADVE</sequence>
<evidence type="ECO:0000256" key="3">
    <source>
        <dbReference type="ARBA" id="ARBA00022806"/>
    </source>
</evidence>
<keyword evidence="2" id="KW-0378">Hydrolase</keyword>
<feature type="domain" description="UvrD-like helicase ATP-binding" evidence="6">
    <location>
        <begin position="128"/>
        <end position="178"/>
    </location>
</feature>
<keyword evidence="3 7" id="KW-0347">Helicase</keyword>
<dbReference type="SUPFAM" id="SSF52540">
    <property type="entry name" value="P-loop containing nucleoside triphosphate hydrolases"/>
    <property type="match status" value="1"/>
</dbReference>
<dbReference type="PANTHER" id="PTHR11070:SF2">
    <property type="entry name" value="ATP-DEPENDENT DNA HELICASE SRS2"/>
    <property type="match status" value="1"/>
</dbReference>
<dbReference type="InterPro" id="IPR027417">
    <property type="entry name" value="P-loop_NTPase"/>
</dbReference>
<accession>A0ABN7LN03</accession>
<evidence type="ECO:0000256" key="5">
    <source>
        <dbReference type="ARBA" id="ARBA00034923"/>
    </source>
</evidence>
<evidence type="ECO:0000256" key="4">
    <source>
        <dbReference type="ARBA" id="ARBA00022840"/>
    </source>
</evidence>
<name>A0ABN7LN03_9BACT</name>
<evidence type="ECO:0000256" key="1">
    <source>
        <dbReference type="ARBA" id="ARBA00022741"/>
    </source>
</evidence>
<proteinExistence type="predicted"/>
<dbReference type="PANTHER" id="PTHR11070">
    <property type="entry name" value="UVRD / RECB / PCRA DNA HELICASE FAMILY MEMBER"/>
    <property type="match status" value="1"/>
</dbReference>